<keyword evidence="1" id="KW-0723">Serine/threonine-protein kinase</keyword>
<comment type="caution">
    <text evidence="8">The sequence shown here is derived from an EMBL/GenBank/DDBJ whole genome shotgun (WGS) entry which is preliminary data.</text>
</comment>
<dbReference type="PANTHER" id="PTHR24346">
    <property type="entry name" value="MAP/MICROTUBULE AFFINITY-REGULATING KINASE"/>
    <property type="match status" value="1"/>
</dbReference>
<evidence type="ECO:0000256" key="1">
    <source>
        <dbReference type="ARBA" id="ARBA00022527"/>
    </source>
</evidence>
<dbReference type="GO" id="GO:0016301">
    <property type="term" value="F:kinase activity"/>
    <property type="evidence" value="ECO:0007669"/>
    <property type="project" value="UniProtKB-KW"/>
</dbReference>
<proteinExistence type="predicted"/>
<gene>
    <name evidence="8" type="ORF">PM085_20370</name>
</gene>
<reference evidence="8 9" key="1">
    <citation type="submission" date="2023-01" db="EMBL/GenBank/DDBJ databases">
        <title>Halorubrum ezzemoulense from Santa Pola, Spain.</title>
        <authorList>
            <person name="Feng Y."/>
            <person name="Louyakis A.S."/>
            <person name="Gogarten J.P."/>
        </authorList>
    </citation>
    <scope>NUCLEOTIDE SEQUENCE [LARGE SCALE GENOMIC DNA]</scope>
    <source>
        <strain evidence="8 9">AMM015</strain>
    </source>
</reference>
<evidence type="ECO:0000256" key="4">
    <source>
        <dbReference type="ARBA" id="ARBA00022777"/>
    </source>
</evidence>
<feature type="non-terminal residue" evidence="8">
    <location>
        <position position="339"/>
    </location>
</feature>
<protein>
    <submittedName>
        <fullName evidence="8">Protein kinase</fullName>
    </submittedName>
</protein>
<dbReference type="RefSeq" id="WP_271970890.1">
    <property type="nucleotide sequence ID" value="NZ_JAQLUK010000185.1"/>
</dbReference>
<keyword evidence="5" id="KW-0067">ATP-binding</keyword>
<dbReference type="InterPro" id="IPR000719">
    <property type="entry name" value="Prot_kinase_dom"/>
</dbReference>
<sequence length="339" mass="37430">MLDSIAESDNGIVSIAAQRAREATTGGSQGWVDESLAFSPESAEGFLERGHWFTMGIGRLSVRQYEWLLNVHQVHLHQLRGEFDDTLSLKQLTDCLESLRKNLEKTDSEAIVDRVTHTTIVDQLQRAATQTTAVVLEQAESSERGFEDQSTSVLSAHTGPASIKWTPDVGYGTEAALDAFKNQVFDSGPFDPAPENPPETPTVPDGDFEIDKRTPHSKGGQATIERGVINDGSKSTPVAIKRPSQTIPDLDPIIKREAPNWQEVHDHPHIIEVYNIYEEGGRIVMEYLDGGDLRARCGDISVPHALWIGVSIADALQYAHRKGIKHLDVKPRNIVLDET</sequence>
<dbReference type="Gene3D" id="1.10.510.10">
    <property type="entry name" value="Transferase(Phosphotransferase) domain 1"/>
    <property type="match status" value="1"/>
</dbReference>
<dbReference type="SUPFAM" id="SSF56112">
    <property type="entry name" value="Protein kinase-like (PK-like)"/>
    <property type="match status" value="1"/>
</dbReference>
<keyword evidence="4 8" id="KW-0418">Kinase</keyword>
<dbReference type="PANTHER" id="PTHR24346:SF82">
    <property type="entry name" value="KP78A-RELATED"/>
    <property type="match status" value="1"/>
</dbReference>
<evidence type="ECO:0000313" key="8">
    <source>
        <dbReference type="EMBL" id="MDB2294557.1"/>
    </source>
</evidence>
<evidence type="ECO:0000256" key="5">
    <source>
        <dbReference type="ARBA" id="ARBA00022840"/>
    </source>
</evidence>
<feature type="compositionally biased region" description="Pro residues" evidence="6">
    <location>
        <begin position="191"/>
        <end position="201"/>
    </location>
</feature>
<feature type="region of interest" description="Disordered" evidence="6">
    <location>
        <begin position="185"/>
        <end position="236"/>
    </location>
</feature>
<keyword evidence="2" id="KW-0808">Transferase</keyword>
<dbReference type="PROSITE" id="PS00108">
    <property type="entry name" value="PROTEIN_KINASE_ST"/>
    <property type="match status" value="1"/>
</dbReference>
<evidence type="ECO:0000313" key="9">
    <source>
        <dbReference type="Proteomes" id="UP001210528"/>
    </source>
</evidence>
<evidence type="ECO:0000256" key="3">
    <source>
        <dbReference type="ARBA" id="ARBA00022741"/>
    </source>
</evidence>
<organism evidence="8 9">
    <name type="scientific">Halorubrum ezzemoulense</name>
    <name type="common">Halorubrum chaoviator</name>
    <dbReference type="NCBI Taxonomy" id="337243"/>
    <lineage>
        <taxon>Archaea</taxon>
        <taxon>Methanobacteriati</taxon>
        <taxon>Methanobacteriota</taxon>
        <taxon>Stenosarchaea group</taxon>
        <taxon>Halobacteria</taxon>
        <taxon>Halobacteriales</taxon>
        <taxon>Haloferacaceae</taxon>
        <taxon>Halorubrum</taxon>
    </lineage>
</organism>
<accession>A0ABT4Z8Q7</accession>
<evidence type="ECO:0000256" key="2">
    <source>
        <dbReference type="ARBA" id="ARBA00022679"/>
    </source>
</evidence>
<dbReference type="PROSITE" id="PS50011">
    <property type="entry name" value="PROTEIN_KINASE_DOM"/>
    <property type="match status" value="1"/>
</dbReference>
<keyword evidence="3" id="KW-0547">Nucleotide-binding</keyword>
<name>A0ABT4Z8Q7_HALEZ</name>
<dbReference type="EMBL" id="JAQLUK010000185">
    <property type="protein sequence ID" value="MDB2294557.1"/>
    <property type="molecule type" value="Genomic_DNA"/>
</dbReference>
<evidence type="ECO:0000259" key="7">
    <source>
        <dbReference type="PROSITE" id="PS50011"/>
    </source>
</evidence>
<keyword evidence="9" id="KW-1185">Reference proteome</keyword>
<feature type="domain" description="Protein kinase" evidence="7">
    <location>
        <begin position="210"/>
        <end position="339"/>
    </location>
</feature>
<evidence type="ECO:0000256" key="6">
    <source>
        <dbReference type="SAM" id="MobiDB-lite"/>
    </source>
</evidence>
<dbReference type="InterPro" id="IPR011009">
    <property type="entry name" value="Kinase-like_dom_sf"/>
</dbReference>
<dbReference type="Pfam" id="PF00069">
    <property type="entry name" value="Pkinase"/>
    <property type="match status" value="1"/>
</dbReference>
<dbReference type="InterPro" id="IPR008271">
    <property type="entry name" value="Ser/Thr_kinase_AS"/>
</dbReference>
<dbReference type="Proteomes" id="UP001210528">
    <property type="component" value="Unassembled WGS sequence"/>
</dbReference>